<dbReference type="AlphaFoldDB" id="Q0A9Q3"/>
<dbReference type="OrthoDB" id="6167075at2"/>
<dbReference type="Proteomes" id="UP000001962">
    <property type="component" value="Chromosome"/>
</dbReference>
<organism evidence="1 2">
    <name type="scientific">Alkalilimnicola ehrlichii (strain ATCC BAA-1101 / DSM 17681 / MLHE-1)</name>
    <dbReference type="NCBI Taxonomy" id="187272"/>
    <lineage>
        <taxon>Bacteria</taxon>
        <taxon>Pseudomonadati</taxon>
        <taxon>Pseudomonadota</taxon>
        <taxon>Gammaproteobacteria</taxon>
        <taxon>Chromatiales</taxon>
        <taxon>Ectothiorhodospiraceae</taxon>
        <taxon>Alkalilimnicola</taxon>
    </lineage>
</organism>
<accession>Q0A9Q3</accession>
<evidence type="ECO:0000313" key="1">
    <source>
        <dbReference type="EMBL" id="ABI56434.1"/>
    </source>
</evidence>
<dbReference type="EMBL" id="CP000453">
    <property type="protein sequence ID" value="ABI56434.1"/>
    <property type="molecule type" value="Genomic_DNA"/>
</dbReference>
<dbReference type="InterPro" id="IPR021647">
    <property type="entry name" value="CusF_Ec"/>
</dbReference>
<dbReference type="KEGG" id="aeh:Mlg_1082"/>
<dbReference type="RefSeq" id="WP_011628829.1">
    <property type="nucleotide sequence ID" value="NC_008340.1"/>
</dbReference>
<name>Q0A9Q3_ALKEH</name>
<reference evidence="2" key="1">
    <citation type="submission" date="2006-08" db="EMBL/GenBank/DDBJ databases">
        <title>Complete sequence of Alkalilimnicola ehrilichei MLHE-1.</title>
        <authorList>
            <person name="Copeland A."/>
            <person name="Lucas S."/>
            <person name="Lapidus A."/>
            <person name="Barry K."/>
            <person name="Detter J.C."/>
            <person name="Glavina del Rio T."/>
            <person name="Hammon N."/>
            <person name="Israni S."/>
            <person name="Dalin E."/>
            <person name="Tice H."/>
            <person name="Pitluck S."/>
            <person name="Sims D."/>
            <person name="Brettin T."/>
            <person name="Bruce D."/>
            <person name="Han C."/>
            <person name="Tapia R."/>
            <person name="Gilna P."/>
            <person name="Schmutz J."/>
            <person name="Larimer F."/>
            <person name="Land M."/>
            <person name="Hauser L."/>
            <person name="Kyrpides N."/>
            <person name="Mikhailova N."/>
            <person name="Oremland R.S."/>
            <person name="Hoeft S.E."/>
            <person name="Switzer-Blum J."/>
            <person name="Kulp T."/>
            <person name="King G."/>
            <person name="Tabita R."/>
            <person name="Witte B."/>
            <person name="Santini J.M."/>
            <person name="Basu P."/>
            <person name="Hollibaugh J.T."/>
            <person name="Xie G."/>
            <person name="Stolz J.F."/>
            <person name="Richardson P."/>
        </authorList>
    </citation>
    <scope>NUCLEOTIDE SEQUENCE [LARGE SCALE GENOMIC DNA]</scope>
    <source>
        <strain evidence="2">ATCC BAA-1101 / DSM 17681 / MLHE-1</strain>
    </source>
</reference>
<dbReference type="Pfam" id="PF11604">
    <property type="entry name" value="CusF_Ec"/>
    <property type="match status" value="1"/>
</dbReference>
<sequence length="124" mass="14111">MKSYSLPLVVTLALLVWSVAGLAQDVERSEVYPVNGIFVSYDEADHEIVVIHEEVPQVMRAMRMMLRLPEGEPAPQFTHGDKIRFGMQRRAVQGHQWFAMDLEPLPEETALVLPEKALEREGLK</sequence>
<gene>
    <name evidence="1" type="ordered locus">Mlg_1082</name>
</gene>
<dbReference type="InterPro" id="IPR042230">
    <property type="entry name" value="CusF_sf"/>
</dbReference>
<dbReference type="Gene3D" id="2.40.50.320">
    <property type="entry name" value="Copper binding periplasmic protein CusF"/>
    <property type="match status" value="1"/>
</dbReference>
<proteinExistence type="predicted"/>
<dbReference type="HOGENOM" id="CLU_1999076_0_0_6"/>
<keyword evidence="2" id="KW-1185">Reference proteome</keyword>
<evidence type="ECO:0008006" key="3">
    <source>
        <dbReference type="Google" id="ProtNLM"/>
    </source>
</evidence>
<evidence type="ECO:0000313" key="2">
    <source>
        <dbReference type="Proteomes" id="UP000001962"/>
    </source>
</evidence>
<protein>
    <recommendedName>
        <fullName evidence="3">Copper-binding protein</fullName>
    </recommendedName>
</protein>